<dbReference type="PANTHER" id="PTHR30419">
    <property type="entry name" value="HTH-TYPE TRANSCRIPTIONAL REGULATOR YBHD"/>
    <property type="match status" value="1"/>
</dbReference>
<dbReference type="GO" id="GO:0003677">
    <property type="term" value="F:DNA binding"/>
    <property type="evidence" value="ECO:0007669"/>
    <property type="project" value="UniProtKB-KW"/>
</dbReference>
<dbReference type="FunFam" id="1.10.10.10:FF:000001">
    <property type="entry name" value="LysR family transcriptional regulator"/>
    <property type="match status" value="1"/>
</dbReference>
<evidence type="ECO:0000256" key="1">
    <source>
        <dbReference type="ARBA" id="ARBA00009437"/>
    </source>
</evidence>
<dbReference type="GO" id="GO:0003700">
    <property type="term" value="F:DNA-binding transcription factor activity"/>
    <property type="evidence" value="ECO:0007669"/>
    <property type="project" value="InterPro"/>
</dbReference>
<dbReference type="AlphaFoldDB" id="A0A9E2KBK4"/>
<dbReference type="PANTHER" id="PTHR30419:SF8">
    <property type="entry name" value="NITROGEN ASSIMILATION TRANSCRIPTIONAL ACTIVATOR-RELATED"/>
    <property type="match status" value="1"/>
</dbReference>
<dbReference type="Gene3D" id="3.40.190.290">
    <property type="match status" value="1"/>
</dbReference>
<keyword evidence="3" id="KW-0238">DNA-binding</keyword>
<evidence type="ECO:0000313" key="6">
    <source>
        <dbReference type="EMBL" id="MBU3803608.1"/>
    </source>
</evidence>
<evidence type="ECO:0000256" key="2">
    <source>
        <dbReference type="ARBA" id="ARBA00023015"/>
    </source>
</evidence>
<dbReference type="InterPro" id="IPR036390">
    <property type="entry name" value="WH_DNA-bd_sf"/>
</dbReference>
<dbReference type="InterPro" id="IPR000847">
    <property type="entry name" value="LysR_HTH_N"/>
</dbReference>
<keyword evidence="2" id="KW-0805">Transcription regulation</keyword>
<evidence type="ECO:0000313" key="7">
    <source>
        <dbReference type="Proteomes" id="UP000824229"/>
    </source>
</evidence>
<dbReference type="InterPro" id="IPR005119">
    <property type="entry name" value="LysR_subst-bd"/>
</dbReference>
<dbReference type="Pfam" id="PF00126">
    <property type="entry name" value="HTH_1"/>
    <property type="match status" value="1"/>
</dbReference>
<evidence type="ECO:0000259" key="5">
    <source>
        <dbReference type="PROSITE" id="PS50931"/>
    </source>
</evidence>
<comment type="similarity">
    <text evidence="1">Belongs to the LysR transcriptional regulatory family.</text>
</comment>
<sequence length="297" mass="34416">MHIDRLKYFLDLTKTFNYTETAEHFFTTQSNISKQIIALEKELNTLLFSRKNRAIQLTEGGKTLIPYAERILSDYSELQNALLPFNKDHLEQQLLKIAAIPVMVNYNIPGLIMEFHHKYPHIALDIRETESINILNELNQGLCDLAYMRLFDLNTHKYEKMTIEEDYFAAILPANHPLAKKEMLQLAQLKDEVFLQLDKNTQLFNLFNTLCEKEHFEPHIGYTGTHIYTILDFVSKGIGISIMMKNAVKSFSHPGIVIVPLNVTLKSELAFVRLKNAKHSPASNYFWRFLSHTLLSK</sequence>
<dbReference type="Gene3D" id="1.10.10.10">
    <property type="entry name" value="Winged helix-like DNA-binding domain superfamily/Winged helix DNA-binding domain"/>
    <property type="match status" value="1"/>
</dbReference>
<dbReference type="InterPro" id="IPR036388">
    <property type="entry name" value="WH-like_DNA-bd_sf"/>
</dbReference>
<gene>
    <name evidence="6" type="ORF">H9872_02455</name>
</gene>
<name>A0A9E2KBK4_9FIRM</name>
<dbReference type="Pfam" id="PF03466">
    <property type="entry name" value="LysR_substrate"/>
    <property type="match status" value="1"/>
</dbReference>
<keyword evidence="4" id="KW-0804">Transcription</keyword>
<dbReference type="EMBL" id="JAHLFQ010000045">
    <property type="protein sequence ID" value="MBU3803608.1"/>
    <property type="molecule type" value="Genomic_DNA"/>
</dbReference>
<protein>
    <submittedName>
        <fullName evidence="6">LysR family transcriptional regulator</fullName>
    </submittedName>
</protein>
<reference evidence="6" key="1">
    <citation type="journal article" date="2021" name="PeerJ">
        <title>Extensive microbial diversity within the chicken gut microbiome revealed by metagenomics and culture.</title>
        <authorList>
            <person name="Gilroy R."/>
            <person name="Ravi A."/>
            <person name="Getino M."/>
            <person name="Pursley I."/>
            <person name="Horton D.L."/>
            <person name="Alikhan N.F."/>
            <person name="Baker D."/>
            <person name="Gharbi K."/>
            <person name="Hall N."/>
            <person name="Watson M."/>
            <person name="Adriaenssens E.M."/>
            <person name="Foster-Nyarko E."/>
            <person name="Jarju S."/>
            <person name="Secka A."/>
            <person name="Antonio M."/>
            <person name="Oren A."/>
            <person name="Chaudhuri R.R."/>
            <person name="La Ragione R."/>
            <person name="Hildebrand F."/>
            <person name="Pallen M.J."/>
        </authorList>
    </citation>
    <scope>NUCLEOTIDE SEQUENCE</scope>
    <source>
        <strain evidence="6">B5-657</strain>
    </source>
</reference>
<dbReference type="CDD" id="cd05466">
    <property type="entry name" value="PBP2_LTTR_substrate"/>
    <property type="match status" value="1"/>
</dbReference>
<dbReference type="Proteomes" id="UP000824229">
    <property type="component" value="Unassembled WGS sequence"/>
</dbReference>
<feature type="domain" description="HTH lysR-type" evidence="5">
    <location>
        <begin position="1"/>
        <end position="58"/>
    </location>
</feature>
<organism evidence="6 7">
    <name type="scientific">Candidatus Cellulosilyticum pullistercoris</name>
    <dbReference type="NCBI Taxonomy" id="2838521"/>
    <lineage>
        <taxon>Bacteria</taxon>
        <taxon>Bacillati</taxon>
        <taxon>Bacillota</taxon>
        <taxon>Clostridia</taxon>
        <taxon>Lachnospirales</taxon>
        <taxon>Cellulosilyticaceae</taxon>
        <taxon>Cellulosilyticum</taxon>
    </lineage>
</organism>
<dbReference type="SUPFAM" id="SSF46785">
    <property type="entry name" value="Winged helix' DNA-binding domain"/>
    <property type="match status" value="1"/>
</dbReference>
<evidence type="ECO:0000256" key="4">
    <source>
        <dbReference type="ARBA" id="ARBA00023163"/>
    </source>
</evidence>
<comment type="caution">
    <text evidence="6">The sequence shown here is derived from an EMBL/GenBank/DDBJ whole genome shotgun (WGS) entry which is preliminary data.</text>
</comment>
<dbReference type="GO" id="GO:0005829">
    <property type="term" value="C:cytosol"/>
    <property type="evidence" value="ECO:0007669"/>
    <property type="project" value="TreeGrafter"/>
</dbReference>
<dbReference type="SUPFAM" id="SSF53850">
    <property type="entry name" value="Periplasmic binding protein-like II"/>
    <property type="match status" value="1"/>
</dbReference>
<evidence type="ECO:0000256" key="3">
    <source>
        <dbReference type="ARBA" id="ARBA00023125"/>
    </source>
</evidence>
<accession>A0A9E2KBK4</accession>
<proteinExistence type="inferred from homology"/>
<dbReference type="InterPro" id="IPR050950">
    <property type="entry name" value="HTH-type_LysR_regulators"/>
</dbReference>
<reference evidence="6" key="2">
    <citation type="submission" date="2021-04" db="EMBL/GenBank/DDBJ databases">
        <authorList>
            <person name="Gilroy R."/>
        </authorList>
    </citation>
    <scope>NUCLEOTIDE SEQUENCE</scope>
    <source>
        <strain evidence="6">B5-657</strain>
    </source>
</reference>
<dbReference type="PROSITE" id="PS50931">
    <property type="entry name" value="HTH_LYSR"/>
    <property type="match status" value="1"/>
</dbReference>